<evidence type="ECO:0000256" key="6">
    <source>
        <dbReference type="ARBA" id="ARBA00022537"/>
    </source>
</evidence>
<keyword evidence="11" id="KW-0391">Immunity</keyword>
<evidence type="ECO:0000256" key="21">
    <source>
        <dbReference type="PROSITE-ProRule" id="PRU00124"/>
    </source>
</evidence>
<dbReference type="Gene3D" id="3.30.60.30">
    <property type="match status" value="2"/>
</dbReference>
<dbReference type="CDD" id="cd00112">
    <property type="entry name" value="LDLa"/>
    <property type="match status" value="1"/>
</dbReference>
<dbReference type="Pfam" id="PF18434">
    <property type="entry name" value="Kazal_3"/>
    <property type="match status" value="1"/>
</dbReference>
<keyword evidence="10" id="KW-0204">Cytolysis</keyword>
<dbReference type="Gene3D" id="4.10.400.10">
    <property type="entry name" value="Low-density Lipoprotein Receptor"/>
    <property type="match status" value="1"/>
</dbReference>
<dbReference type="InterPro" id="IPR000436">
    <property type="entry name" value="Sushi_SCR_CCP_dom"/>
</dbReference>
<evidence type="ECO:0000256" key="4">
    <source>
        <dbReference type="ARBA" id="ARBA00022525"/>
    </source>
</evidence>
<comment type="caution">
    <text evidence="22">Lacks conserved residue(s) required for the propagation of feature annotation.</text>
</comment>
<evidence type="ECO:0000259" key="23">
    <source>
        <dbReference type="PROSITE" id="PS50923"/>
    </source>
</evidence>
<reference evidence="24" key="1">
    <citation type="submission" date="2021-04" db="EMBL/GenBank/DDBJ databases">
        <authorList>
            <consortium name="Wellcome Sanger Institute Data Sharing"/>
        </authorList>
    </citation>
    <scope>NUCLEOTIDE SEQUENCE [LARGE SCALE GENOMIC DNA]</scope>
</reference>
<dbReference type="PANTHER" id="PTHR45742">
    <property type="entry name" value="COMPLEMENT COMPONENT C6"/>
    <property type="match status" value="1"/>
</dbReference>
<evidence type="ECO:0000256" key="14">
    <source>
        <dbReference type="ARBA" id="ARBA00023136"/>
    </source>
</evidence>
<organism evidence="24 25">
    <name type="scientific">Sparus aurata</name>
    <name type="common">Gilthead sea bream</name>
    <dbReference type="NCBI Taxonomy" id="8175"/>
    <lineage>
        <taxon>Eukaryota</taxon>
        <taxon>Metazoa</taxon>
        <taxon>Chordata</taxon>
        <taxon>Craniata</taxon>
        <taxon>Vertebrata</taxon>
        <taxon>Euteleostomi</taxon>
        <taxon>Actinopterygii</taxon>
        <taxon>Neopterygii</taxon>
        <taxon>Teleostei</taxon>
        <taxon>Neoteleostei</taxon>
        <taxon>Acanthomorphata</taxon>
        <taxon>Eupercaria</taxon>
        <taxon>Spariformes</taxon>
        <taxon>Sparidae</taxon>
        <taxon>Sparus</taxon>
    </lineage>
</organism>
<dbReference type="PROSITE" id="PS00279">
    <property type="entry name" value="MACPF_1"/>
    <property type="match status" value="1"/>
</dbReference>
<keyword evidence="5" id="KW-0245">EGF-like domain</keyword>
<dbReference type="CDD" id="cd00033">
    <property type="entry name" value="CCP"/>
    <property type="match status" value="1"/>
</dbReference>
<evidence type="ECO:0000256" key="15">
    <source>
        <dbReference type="ARBA" id="ARBA00023157"/>
    </source>
</evidence>
<keyword evidence="25" id="KW-1185">Reference proteome</keyword>
<comment type="subunit">
    <text evidence="20">Monomer or dimer; as a C5b-7 complex it can also form multimeric rosettes. Component of the membrane attack complex (MAC), composed of complement C5b, C6, C7, C8A, C8B, C8G and multiple copies of the pore-forming subunit C9.</text>
</comment>
<dbReference type="SMART" id="SM00032">
    <property type="entry name" value="CCP"/>
    <property type="match status" value="2"/>
</dbReference>
<evidence type="ECO:0000256" key="19">
    <source>
        <dbReference type="ARBA" id="ARBA00093281"/>
    </source>
</evidence>
<dbReference type="InterPro" id="IPR000884">
    <property type="entry name" value="TSP1_rpt"/>
</dbReference>
<dbReference type="OMA" id="DEMELSC"/>
<dbReference type="InterPro" id="IPR020863">
    <property type="entry name" value="MACPF_CS"/>
</dbReference>
<dbReference type="PROSITE" id="PS50092">
    <property type="entry name" value="TSP1"/>
    <property type="match status" value="2"/>
</dbReference>
<dbReference type="InterPro" id="IPR020864">
    <property type="entry name" value="MACPF"/>
</dbReference>
<dbReference type="PRINTS" id="PR00764">
    <property type="entry name" value="COMPLEMENTC9"/>
</dbReference>
<dbReference type="InterPro" id="IPR036055">
    <property type="entry name" value="LDL_receptor-like_sf"/>
</dbReference>
<dbReference type="Pfam" id="PF00084">
    <property type="entry name" value="Sushi"/>
    <property type="match status" value="1"/>
</dbReference>
<evidence type="ECO:0000256" key="18">
    <source>
        <dbReference type="ARBA" id="ARBA00073222"/>
    </source>
</evidence>
<dbReference type="GO" id="GO:0044218">
    <property type="term" value="C:other organism cell membrane"/>
    <property type="evidence" value="ECO:0007669"/>
    <property type="project" value="UniProtKB-KW"/>
</dbReference>
<dbReference type="SMART" id="SM00209">
    <property type="entry name" value="TSP1"/>
    <property type="match status" value="2"/>
</dbReference>
<reference evidence="24" key="3">
    <citation type="submission" date="2025-09" db="UniProtKB">
        <authorList>
            <consortium name="Ensembl"/>
        </authorList>
    </citation>
    <scope>IDENTIFICATION</scope>
</reference>
<keyword evidence="16" id="KW-0325">Glycoprotein</keyword>
<evidence type="ECO:0000256" key="12">
    <source>
        <dbReference type="ARBA" id="ARBA00022875"/>
    </source>
</evidence>
<dbReference type="SUPFAM" id="SSF57535">
    <property type="entry name" value="Complement control module/SCR domain"/>
    <property type="match status" value="1"/>
</dbReference>
<dbReference type="InterPro" id="IPR002172">
    <property type="entry name" value="LDrepeatLR_classA_rpt"/>
</dbReference>
<dbReference type="PROSITE" id="PS50923">
    <property type="entry name" value="SUSHI"/>
    <property type="match status" value="1"/>
</dbReference>
<evidence type="ECO:0000256" key="8">
    <source>
        <dbReference type="ARBA" id="ARBA00022659"/>
    </source>
</evidence>
<dbReference type="SMART" id="SM00057">
    <property type="entry name" value="FIMAC"/>
    <property type="match status" value="2"/>
</dbReference>
<dbReference type="Pfam" id="PF21330">
    <property type="entry name" value="Kazal_C7"/>
    <property type="match status" value="1"/>
</dbReference>
<evidence type="ECO:0000256" key="1">
    <source>
        <dbReference type="ARBA" id="ARBA00004175"/>
    </source>
</evidence>
<dbReference type="GO" id="GO:0005576">
    <property type="term" value="C:extracellular region"/>
    <property type="evidence" value="ECO:0007669"/>
    <property type="project" value="UniProtKB-SubCell"/>
</dbReference>
<dbReference type="Pfam" id="PF01823">
    <property type="entry name" value="MACPF"/>
    <property type="match status" value="2"/>
</dbReference>
<evidence type="ECO:0000256" key="16">
    <source>
        <dbReference type="ARBA" id="ARBA00023180"/>
    </source>
</evidence>
<keyword evidence="6" id="KW-1052">Target cell membrane</keyword>
<comment type="similarity">
    <text evidence="3">Belongs to the complement C6/C7/C8/C9 family.</text>
</comment>
<dbReference type="PROSITE" id="PS50068">
    <property type="entry name" value="LDLRA_2"/>
    <property type="match status" value="1"/>
</dbReference>
<evidence type="ECO:0000256" key="13">
    <source>
        <dbReference type="ARBA" id="ARBA00023058"/>
    </source>
</evidence>
<evidence type="ECO:0000256" key="20">
    <source>
        <dbReference type="ARBA" id="ARBA00093478"/>
    </source>
</evidence>
<keyword evidence="9" id="KW-0677">Repeat</keyword>
<dbReference type="Ensembl" id="ENSSAUT00010022217.1">
    <property type="protein sequence ID" value="ENSSAUP00010021030.1"/>
    <property type="gene ID" value="ENSSAUG00010009346.1"/>
</dbReference>
<evidence type="ECO:0000313" key="25">
    <source>
        <dbReference type="Proteomes" id="UP000472265"/>
    </source>
</evidence>
<dbReference type="InterPro" id="IPR003884">
    <property type="entry name" value="FacI_MAC"/>
</dbReference>
<comment type="subcellular location">
    <subcellularLocation>
        <location evidence="2">Secreted</location>
    </subcellularLocation>
    <subcellularLocation>
        <location evidence="1">Target cell membrane</location>
    </subcellularLocation>
</comment>
<dbReference type="PANTHER" id="PTHR45742:SF2">
    <property type="entry name" value="COMPLEMENT COMPONENT C7"/>
    <property type="match status" value="1"/>
</dbReference>
<sequence>MSLSRFCDPRVDCQWGSFGDWSECDPCTKLQARSRVIAVYPQFGGNPCSGERTETRTCETTQDCPLAEGCGDRFRCQSGKCVSQSLVCNGELDCEEDGQDEHDFEAQKWIVCFANTEGQLINTRSLGGQCHFTYSLVDSTIYRLPLSTIKYSFVVKAQNDFSDEMFSSKWHYAKDIVNRQTVTGTTSGYRNYDFHESDDRSRTHKLLVLKNEIEVAQFQSNSPQYLPIAEEFWKALFKLPSVYYYAAYRNVIERFGTHYLLNHPIISPNLFKIGSHNHVSRVDVEGGGIKHVNSLKAMPLSDPAKNWQMYSNWADSVRSFPKVIKQQLRPISELVKEVPCAGVKKLYLRRAIEQYISESDPCHCRPCRNNGMVFMDGDVCKCLCKPGTTGLACEQGTEAEGQQGVIHGSWACWSAWSSCSGGQRSRSRSCSNPAPVNGGQHCIGETSETSNCEDQDLHDLKIMEPQCFNPSLPPLQKCRTPTALINGYILDPKDIYLVGSKVEYSCTDGFYLFGHRIQECTAGQTWSGGSGLFSPCKLETLGDGVIASPTTLRFDEMELSCPEGRQLIGESVITCDSSLQFSPDLAGIKCSPVSATQQVISPVVQCNPWQKSSRGTCVCKRPFECGSSLDVCATTANRTKSVPLTVCKMHALQCRRKKNMLAADSTCNWPVRSTTGCTNCHMWETCDDQTHECRCRDSADCSSPGINVCVRVGEDATAASQTMSECEAGLQRCKGVKVTVVSILPCTA</sequence>
<keyword evidence="7" id="KW-0399">Innate immunity</keyword>
<name>A0A671V825_SPAAU</name>
<dbReference type="InterPro" id="IPR040729">
    <property type="entry name" value="Kazal_3"/>
</dbReference>
<dbReference type="Gene3D" id="2.20.100.10">
    <property type="entry name" value="Thrombospondin type-1 (TSP1) repeat"/>
    <property type="match status" value="2"/>
</dbReference>
<keyword evidence="15 21" id="KW-1015">Disulfide bond</keyword>
<dbReference type="InterPro" id="IPR001862">
    <property type="entry name" value="MAC_perforin"/>
</dbReference>
<keyword evidence="17" id="KW-1053">Target membrane</keyword>
<dbReference type="InterPro" id="IPR048825">
    <property type="entry name" value="C7_KAZAL"/>
</dbReference>
<dbReference type="Pfam" id="PF00057">
    <property type="entry name" value="Ldl_recept_a"/>
    <property type="match status" value="1"/>
</dbReference>
<evidence type="ECO:0000256" key="11">
    <source>
        <dbReference type="ARBA" id="ARBA00022859"/>
    </source>
</evidence>
<evidence type="ECO:0000313" key="24">
    <source>
        <dbReference type="Ensembl" id="ENSSAUP00010021030.1"/>
    </source>
</evidence>
<accession>A0A671V825</accession>
<dbReference type="FunFam" id="2.20.100.10:FF:000002">
    <property type="entry name" value="Unc-5 netrin receptor C"/>
    <property type="match status" value="1"/>
</dbReference>
<dbReference type="GO" id="GO:0005579">
    <property type="term" value="C:membrane attack complex"/>
    <property type="evidence" value="ECO:0007669"/>
    <property type="project" value="UniProtKB-KW"/>
</dbReference>
<dbReference type="GO" id="GO:0031640">
    <property type="term" value="P:killing of cells of another organism"/>
    <property type="evidence" value="ECO:0007669"/>
    <property type="project" value="UniProtKB-KW"/>
</dbReference>
<dbReference type="SMART" id="SM00457">
    <property type="entry name" value="MACPF"/>
    <property type="match status" value="1"/>
</dbReference>
<evidence type="ECO:0000256" key="22">
    <source>
        <dbReference type="PROSITE-ProRule" id="PRU00302"/>
    </source>
</evidence>
<evidence type="ECO:0000256" key="10">
    <source>
        <dbReference type="ARBA" id="ARBA00022852"/>
    </source>
</evidence>
<dbReference type="GeneTree" id="ENSGT00940000156804"/>
<keyword evidence="13" id="KW-0473">Membrane attack complex</keyword>
<evidence type="ECO:0000256" key="2">
    <source>
        <dbReference type="ARBA" id="ARBA00004613"/>
    </source>
</evidence>
<proteinExistence type="inferred from homology"/>
<dbReference type="GO" id="GO:0045087">
    <property type="term" value="P:innate immune response"/>
    <property type="evidence" value="ECO:0007669"/>
    <property type="project" value="UniProtKB-KW"/>
</dbReference>
<dbReference type="SMART" id="SM00192">
    <property type="entry name" value="LDLa"/>
    <property type="match status" value="1"/>
</dbReference>
<dbReference type="Pfam" id="PF00090">
    <property type="entry name" value="TSP_1"/>
    <property type="match status" value="2"/>
</dbReference>
<dbReference type="Gene3D" id="2.10.70.10">
    <property type="entry name" value="Complement Module, domain 1"/>
    <property type="match status" value="1"/>
</dbReference>
<reference evidence="24" key="2">
    <citation type="submission" date="2025-08" db="UniProtKB">
        <authorList>
            <consortium name="Ensembl"/>
        </authorList>
    </citation>
    <scope>IDENTIFICATION</scope>
</reference>
<dbReference type="InParanoid" id="A0A671V825"/>
<feature type="domain" description="Sushi" evidence="23">
    <location>
        <begin position="476"/>
        <end position="538"/>
    </location>
</feature>
<evidence type="ECO:0000256" key="5">
    <source>
        <dbReference type="ARBA" id="ARBA00022536"/>
    </source>
</evidence>
<evidence type="ECO:0000256" key="7">
    <source>
        <dbReference type="ARBA" id="ARBA00022588"/>
    </source>
</evidence>
<keyword evidence="8 22" id="KW-0768">Sushi</keyword>
<evidence type="ECO:0000256" key="3">
    <source>
        <dbReference type="ARBA" id="ARBA00009214"/>
    </source>
</evidence>
<comment type="function">
    <text evidence="19">Component of the membrane attack complex (MAC), a multiprotein complex activated by the complement cascade, which inserts into a target cell membrane and forms a pore, leading to target cell membrane rupture and cell lysis. The MAC is initiated by proteolytic cleavage of C5 into complement C5b in response to the classical, alternative, lectin and GZMK complement pathways. The complement pathways consist in a cascade of proteins that leads to phagocytosis and breakdown of pathogens and signaling that strengthens the adaptive immune system. C7 serves as a membrane anchor. During MAC assembly, associates with C5b and C6 to form the C5b-7 complex, a key lipophilic precursor of the MAC complex, which associates with the outer leaflet and reduces the energy for membrane bending.</text>
</comment>
<keyword evidence="14" id="KW-0472">Membrane</keyword>
<dbReference type="AlphaFoldDB" id="A0A671V825"/>
<dbReference type="GO" id="GO:0006958">
    <property type="term" value="P:complement activation, classical pathway"/>
    <property type="evidence" value="ECO:0007669"/>
    <property type="project" value="UniProtKB-KW"/>
</dbReference>
<protein>
    <recommendedName>
        <fullName evidence="18">Complement component C7</fullName>
    </recommendedName>
</protein>
<keyword evidence="4" id="KW-0964">Secreted</keyword>
<dbReference type="PRINTS" id="PR01705">
    <property type="entry name" value="TSP1REPEAT"/>
</dbReference>
<dbReference type="InterPro" id="IPR036383">
    <property type="entry name" value="TSP1_rpt_sf"/>
</dbReference>
<keyword evidence="12" id="KW-0180">Complement pathway</keyword>
<dbReference type="SUPFAM" id="SSF57424">
    <property type="entry name" value="LDL receptor-like module"/>
    <property type="match status" value="1"/>
</dbReference>
<evidence type="ECO:0000256" key="17">
    <source>
        <dbReference type="ARBA" id="ARBA00023298"/>
    </source>
</evidence>
<evidence type="ECO:0000256" key="9">
    <source>
        <dbReference type="ARBA" id="ARBA00022737"/>
    </source>
</evidence>
<dbReference type="Proteomes" id="UP000472265">
    <property type="component" value="Chromosome 5"/>
</dbReference>
<dbReference type="InterPro" id="IPR035976">
    <property type="entry name" value="Sushi/SCR/CCP_sf"/>
</dbReference>
<feature type="disulfide bond" evidence="21">
    <location>
        <begin position="76"/>
        <end position="94"/>
    </location>
</feature>
<dbReference type="SUPFAM" id="SSF82895">
    <property type="entry name" value="TSP-1 type 1 repeat"/>
    <property type="match status" value="2"/>
</dbReference>